<name>D8IW07_HERSS</name>
<dbReference type="EMBL" id="CP002039">
    <property type="protein sequence ID" value="ADJ61805.1"/>
    <property type="molecule type" value="Genomic_DNA"/>
</dbReference>
<dbReference type="eggNOG" id="COG3501">
    <property type="taxonomic scope" value="Bacteria"/>
</dbReference>
<dbReference type="GeneID" id="29392545"/>
<comment type="similarity">
    <text evidence="1">Belongs to the VgrG protein family.</text>
</comment>
<dbReference type="Proteomes" id="UP000000329">
    <property type="component" value="Chromosome"/>
</dbReference>
<sequence>MLTMTASSMTSASFGAFLNLLTHERRLLRLHLPSSAPSAVQRLVALQVTGTEAVCGNVIYRVQCASSAADLDIHALQGVPIGFSVKEGDGGAALVCGLATSVRQIHSEAGAVLLEIELCDALRLLEQRKTWRVFCDLSVLEISEQILTEHRHDNSVLAAALRWHVSGLHKAYPKRAFVMQAGESDADFLQRLWRQEGIAWHFRFALEGNEPVHHLHLADHPSAYPDHSAVALRFHQAGVMEQTDTVTHWEAWCEQSIDEVTLTAFDYKANRCTQAQEKALRGKDGAGLALARTLEDYEYAPPVLAAGLAHQQQMARRRIEAHELAAQGCRARSVVRSLRAGTVFRISGHPHLDTLTEREARFTVTQLTLYARNSLVLDAEWMAPLMKEWLPARAALGDQTALDLPVYCNGFDCVQSDTAIVPRYDPEDVPKLGLMSAVVVGDGDKEVDVDELGRIAVRFLFTRPQEHPRGRGASGTTGDSARIRILQPWADAGFGTAFWPRVGSEILIAFLQNHPDKPVALGGLYDGTHYPPKFSRQGKLPENSALSGIRSKELKANRHNHLLFDDSRGQISAQMFSDHAATQLNQGWLGSPRTEGRSAPRGEGFELATDAAGCLRTAHGLLITAFARLNASGNQLAREETLALMQQCVQLFTGIGEYAAQHQAKAGDHAPHERLHRQLQQWENGSNTKPDAGDGGAPVVAVTAPAGLHFSTPETAVTHAGENCDTVALRHIQLASGEHLTANAGKGISLFAQSEDLTLIAHQGELKLQSQHNDTKVAAAKNLSLTASGGKVQIIAADEILLAASDGSYLRLGGGKIDMGCSGAATIHAATHRWIDAQTTPGELPTFAKDDVGRKPVLARPTDDQKIAGVRFEIDSGDGGKTSGQTNDLGRAASLSKNAFEQMRIRFLDSDD</sequence>
<evidence type="ECO:0000259" key="3">
    <source>
        <dbReference type="Pfam" id="PF10106"/>
    </source>
</evidence>
<gene>
    <name evidence="5" type="ordered locus">Hsero_0279</name>
</gene>
<dbReference type="InterPro" id="IPR018769">
    <property type="entry name" value="VgrG2_DUF2345"/>
</dbReference>
<feature type="domain" description="DUF2345" evidence="3">
    <location>
        <begin position="692"/>
        <end position="837"/>
    </location>
</feature>
<dbReference type="SUPFAM" id="SSF69255">
    <property type="entry name" value="gp5 N-terminal domain-like"/>
    <property type="match status" value="1"/>
</dbReference>
<dbReference type="InterPro" id="IPR028244">
    <property type="entry name" value="T6SS_Rhs_Vgr_dom"/>
</dbReference>
<dbReference type="Gene3D" id="2.40.50.230">
    <property type="entry name" value="Gp5 N-terminal domain"/>
    <property type="match status" value="1"/>
</dbReference>
<dbReference type="RefSeq" id="WP_013232327.1">
    <property type="nucleotide sequence ID" value="NC_014323.1"/>
</dbReference>
<dbReference type="HOGENOM" id="CLU_004121_1_3_4"/>
<evidence type="ECO:0000313" key="6">
    <source>
        <dbReference type="Proteomes" id="UP000000329"/>
    </source>
</evidence>
<dbReference type="InterPro" id="IPR017847">
    <property type="entry name" value="T6SS_RhsGE_Vgr_subset"/>
</dbReference>
<evidence type="ECO:0000259" key="4">
    <source>
        <dbReference type="Pfam" id="PF13296"/>
    </source>
</evidence>
<dbReference type="InterPro" id="IPR006531">
    <property type="entry name" value="Gp5/Vgr_OB"/>
</dbReference>
<keyword evidence="6" id="KW-1185">Reference proteome</keyword>
<evidence type="ECO:0000313" key="5">
    <source>
        <dbReference type="EMBL" id="ADJ61805.1"/>
    </source>
</evidence>
<dbReference type="NCBIfam" id="TIGR01646">
    <property type="entry name" value="vgr_GE"/>
    <property type="match status" value="1"/>
</dbReference>
<dbReference type="SUPFAM" id="SSF69279">
    <property type="entry name" value="Phage tail proteins"/>
    <property type="match status" value="2"/>
</dbReference>
<dbReference type="InterPro" id="IPR037026">
    <property type="entry name" value="Vgr_OB-fold_dom_sf"/>
</dbReference>
<organism evidence="5 6">
    <name type="scientific">Herbaspirillum seropedicae (strain SmR1)</name>
    <dbReference type="NCBI Taxonomy" id="757424"/>
    <lineage>
        <taxon>Bacteria</taxon>
        <taxon>Pseudomonadati</taxon>
        <taxon>Pseudomonadota</taxon>
        <taxon>Betaproteobacteria</taxon>
        <taxon>Burkholderiales</taxon>
        <taxon>Oxalobacteraceae</taxon>
        <taxon>Herbaspirillum</taxon>
    </lineage>
</organism>
<reference evidence="5 6" key="1">
    <citation type="submission" date="2010-04" db="EMBL/GenBank/DDBJ databases">
        <title>The genome of Herbaspirillum seropedicae SmR1, an endophytic, nitrogen-fixing, plant-growth promoting beta-Proteobacteria.</title>
        <authorList>
            <person name="Pedrosa F.O."/>
            <person name="Monteiro R.A."/>
            <person name="Wassem R."/>
            <person name="Cruz L.M."/>
            <person name="Ayub R.A."/>
            <person name="Colauto N.B."/>
            <person name="Fernandez M.A."/>
            <person name="Fungaro M.H.P."/>
            <person name="Grisard E.C."/>
            <person name="Hungria M."/>
            <person name="Madeira H.M.F."/>
            <person name="Nodari R.O."/>
            <person name="Osaku C.A."/>
            <person name="Petzl-Erler M.L."/>
            <person name="Terenzi H."/>
            <person name="Vieira L.G.E."/>
            <person name="Almeida M.I.M."/>
            <person name="Alves L.R."/>
            <person name="Arantes O.M.N."/>
            <person name="Balsanelli E."/>
            <person name="Barcellos F.G."/>
            <person name="Baura V.A."/>
            <person name="Binde D.R."/>
            <person name="Campo R.J."/>
            <person name="Chubatsu L.S."/>
            <person name="Chueire L.M.O."/>
            <person name="Ciferri R.R."/>
            <person name="Correa L.C."/>
            <person name="da Conceicao Silva J.L."/>
            <person name="Dabul A.N.G."/>
            <person name="Dambros B.P."/>
            <person name="Faoro H."/>
            <person name="Favetti A."/>
            <person name="Friedermann G."/>
            <person name="Furlaneto M.C."/>
            <person name="Gasques L.S."/>
            <person name="Gimenes C.C.T."/>
            <person name="Gioppo N.M.R."/>
            <person name="Glienke-Blanco C."/>
            <person name="Godoy L.P."/>
            <person name="Guerra M.P."/>
            <person name="Karp S."/>
            <person name="Kava-Cordeiro V."/>
            <person name="Margarido V.P."/>
            <person name="Mathioni S.M."/>
            <person name="Menck-Soares M.A."/>
            <person name="Murace N.K."/>
            <person name="Nicolas M.F."/>
            <person name="Oliveira C.E.C."/>
            <person name="Pagnan N.A.B."/>
            <person name="Pamphile J.A."/>
            <person name="Patussi E.V."/>
            <person name="Pereira L.F.P."/>
            <person name="Pereira-Ferrari L."/>
            <person name="Pinto F.G.S."/>
            <person name="Precoma C."/>
            <person name="Prioli A.J."/>
            <person name="Prioli S.M.A.P."/>
            <person name="Raittz R.T."/>
            <person name="Ramos H.J.O."/>
            <person name="Ribeiro E.M.S.F."/>
            <person name="Rigo L.U."/>
            <person name="Rocha C.L.M.S.C."/>
            <person name="Rocha S.N."/>
            <person name="Santos K."/>
            <person name="Satori D."/>
            <person name="Silva A.G."/>
            <person name="Simao R.C.G."/>
            <person name="Soares M.A.M."/>
            <person name="Souza E.M."/>
            <person name="Steffens M.B.R."/>
            <person name="Steindel M."/>
            <person name="Tadra-Sfeir M.Z."/>
            <person name="Takahashi E.K."/>
            <person name="Torres R.A."/>
            <person name="Valle J.S."/>
            <person name="Vernal J.I."/>
            <person name="Vilas-Boas L.A."/>
            <person name="Watanabe M.A.E."/>
            <person name="Weiss V.A."/>
            <person name="Yates M.A."/>
            <person name="Souza E.M."/>
        </authorList>
    </citation>
    <scope>NUCLEOTIDE SEQUENCE [LARGE SCALE GENOMIC DNA]</scope>
    <source>
        <strain evidence="5 6">SmR1</strain>
    </source>
</reference>
<feature type="domain" description="Gp5/Type VI secretion system Vgr protein OB-fold" evidence="2">
    <location>
        <begin position="482"/>
        <end position="525"/>
    </location>
</feature>
<feature type="domain" description="Putative type VI secretion system Rhs element associated Vgr" evidence="4">
    <location>
        <begin position="552"/>
        <end position="659"/>
    </location>
</feature>
<dbReference type="Gene3D" id="3.55.50.10">
    <property type="entry name" value="Baseplate protein-like domains"/>
    <property type="match status" value="1"/>
</dbReference>
<evidence type="ECO:0000256" key="1">
    <source>
        <dbReference type="ARBA" id="ARBA00005558"/>
    </source>
</evidence>
<dbReference type="Gene3D" id="2.30.110.50">
    <property type="match status" value="1"/>
</dbReference>
<protein>
    <submittedName>
        <fullName evidence="5">VGR-related protein</fullName>
    </submittedName>
</protein>
<dbReference type="OrthoDB" id="1907165at2"/>
<dbReference type="Gene3D" id="4.10.220.110">
    <property type="match status" value="1"/>
</dbReference>
<evidence type="ECO:0000259" key="2">
    <source>
        <dbReference type="Pfam" id="PF04717"/>
    </source>
</evidence>
<dbReference type="InterPro" id="IPR006533">
    <property type="entry name" value="T6SS_Vgr_RhsGE"/>
</dbReference>
<dbReference type="Pfam" id="PF10106">
    <property type="entry name" value="DUF2345"/>
    <property type="match status" value="1"/>
</dbReference>
<proteinExistence type="inferred from homology"/>
<dbReference type="STRING" id="757424.Hsero_0279"/>
<accession>D8IW07</accession>
<dbReference type="Pfam" id="PF04717">
    <property type="entry name" value="Phage_base_V"/>
    <property type="match status" value="1"/>
</dbReference>
<dbReference type="Pfam" id="PF13296">
    <property type="entry name" value="T6SS_Vgr"/>
    <property type="match status" value="1"/>
</dbReference>
<dbReference type="Pfam" id="PF05954">
    <property type="entry name" value="Phage_GPD"/>
    <property type="match status" value="1"/>
</dbReference>
<dbReference type="KEGG" id="hse:Hsero_0279"/>
<dbReference type="NCBIfam" id="TIGR03361">
    <property type="entry name" value="VI_Rhs_Vgr"/>
    <property type="match status" value="1"/>
</dbReference>
<dbReference type="eggNOG" id="COG4253">
    <property type="taxonomic scope" value="Bacteria"/>
</dbReference>
<dbReference type="AlphaFoldDB" id="D8IW07"/>